<dbReference type="EMBL" id="VOKX01000107">
    <property type="protein sequence ID" value="KAB7835556.1"/>
    <property type="molecule type" value="Genomic_DNA"/>
</dbReference>
<comment type="caution">
    <text evidence="1">The sequence shown here is derived from an EMBL/GenBank/DDBJ whole genome shotgun (WGS) entry which is preliminary data.</text>
</comment>
<proteinExistence type="predicted"/>
<sequence length="63" mass="7594">MREKLTDEERESWQRIDRDMKERARLNPGRGYEVTEEDALIQERIMAGASALDMVAWERLRWV</sequence>
<name>A0A5N5W191_STRMB</name>
<dbReference type="Proteomes" id="UP000327000">
    <property type="component" value="Unassembled WGS sequence"/>
</dbReference>
<dbReference type="AlphaFoldDB" id="A0A5N5W191"/>
<reference evidence="1 2" key="1">
    <citation type="journal article" date="2019" name="Microb. Cell Fact.">
        <title>Exploring novel herbicidin analogues by transcriptional regulator overexpression and MS/MS molecular networking.</title>
        <authorList>
            <person name="Shi Y."/>
            <person name="Gu R."/>
            <person name="Li Y."/>
            <person name="Wang X."/>
            <person name="Ren W."/>
            <person name="Li X."/>
            <person name="Wang L."/>
            <person name="Xie Y."/>
            <person name="Hong B."/>
        </authorList>
    </citation>
    <scope>NUCLEOTIDE SEQUENCE [LARGE SCALE GENOMIC DNA]</scope>
    <source>
        <strain evidence="1 2">US-43</strain>
    </source>
</reference>
<protein>
    <submittedName>
        <fullName evidence="1">Uncharacterized protein</fullName>
    </submittedName>
</protein>
<organism evidence="1 2">
    <name type="scientific">Streptomyces mobaraensis</name>
    <name type="common">Streptoverticillium mobaraense</name>
    <dbReference type="NCBI Taxonomy" id="35621"/>
    <lineage>
        <taxon>Bacteria</taxon>
        <taxon>Bacillati</taxon>
        <taxon>Actinomycetota</taxon>
        <taxon>Actinomycetes</taxon>
        <taxon>Kitasatosporales</taxon>
        <taxon>Streptomycetaceae</taxon>
        <taxon>Streptomyces</taxon>
    </lineage>
</organism>
<accession>A0A5N5W191</accession>
<keyword evidence="2" id="KW-1185">Reference proteome</keyword>
<gene>
    <name evidence="1" type="ORF">FRZ00_27095</name>
</gene>
<dbReference type="RefSeq" id="WP_152265333.1">
    <property type="nucleotide sequence ID" value="NZ_VOKX01000107.1"/>
</dbReference>
<evidence type="ECO:0000313" key="1">
    <source>
        <dbReference type="EMBL" id="KAB7835556.1"/>
    </source>
</evidence>
<evidence type="ECO:0000313" key="2">
    <source>
        <dbReference type="Proteomes" id="UP000327000"/>
    </source>
</evidence>